<feature type="transmembrane region" description="Helical" evidence="6">
    <location>
        <begin position="322"/>
        <end position="342"/>
    </location>
</feature>
<dbReference type="OrthoDB" id="45037at2"/>
<dbReference type="AlphaFoldDB" id="A0A1X7KK40"/>
<dbReference type="Pfam" id="PF02653">
    <property type="entry name" value="BPD_transp_2"/>
    <property type="match status" value="1"/>
</dbReference>
<feature type="transmembrane region" description="Helical" evidence="6">
    <location>
        <begin position="241"/>
        <end position="259"/>
    </location>
</feature>
<name>A0A1X7KK40_9BACT</name>
<protein>
    <submittedName>
        <fullName evidence="7">Simple sugar transport system permease protein</fullName>
    </submittedName>
</protein>
<keyword evidence="3 6" id="KW-0812">Transmembrane</keyword>
<gene>
    <name evidence="7" type="ORF">SAMN06275492_13018</name>
</gene>
<feature type="transmembrane region" description="Helical" evidence="6">
    <location>
        <begin position="296"/>
        <end position="316"/>
    </location>
</feature>
<keyword evidence="8" id="KW-1185">Reference proteome</keyword>
<dbReference type="GO" id="GO:0005886">
    <property type="term" value="C:plasma membrane"/>
    <property type="evidence" value="ECO:0007669"/>
    <property type="project" value="UniProtKB-SubCell"/>
</dbReference>
<keyword evidence="7" id="KW-0762">Sugar transport</keyword>
<evidence type="ECO:0000313" key="7">
    <source>
        <dbReference type="EMBL" id="SMG41762.1"/>
    </source>
</evidence>
<evidence type="ECO:0000256" key="2">
    <source>
        <dbReference type="ARBA" id="ARBA00022475"/>
    </source>
</evidence>
<dbReference type="Proteomes" id="UP000193355">
    <property type="component" value="Unassembled WGS sequence"/>
</dbReference>
<dbReference type="GO" id="GO:0022857">
    <property type="term" value="F:transmembrane transporter activity"/>
    <property type="evidence" value="ECO:0007669"/>
    <property type="project" value="InterPro"/>
</dbReference>
<feature type="transmembrane region" description="Helical" evidence="6">
    <location>
        <begin position="189"/>
        <end position="215"/>
    </location>
</feature>
<reference evidence="8" key="1">
    <citation type="submission" date="2017-04" db="EMBL/GenBank/DDBJ databases">
        <authorList>
            <person name="Varghese N."/>
            <person name="Submissions S."/>
        </authorList>
    </citation>
    <scope>NUCLEOTIDE SEQUENCE [LARGE SCALE GENOMIC DNA]</scope>
    <source>
        <strain evidence="8">USBA 82</strain>
    </source>
</reference>
<evidence type="ECO:0000313" key="8">
    <source>
        <dbReference type="Proteomes" id="UP000193355"/>
    </source>
</evidence>
<dbReference type="CDD" id="cd06580">
    <property type="entry name" value="TM_PBP1_transp_TpRbsC_like"/>
    <property type="match status" value="1"/>
</dbReference>
<evidence type="ECO:0000256" key="6">
    <source>
        <dbReference type="SAM" id="Phobius"/>
    </source>
</evidence>
<keyword evidence="7" id="KW-0813">Transport</keyword>
<feature type="transmembrane region" description="Helical" evidence="6">
    <location>
        <begin position="58"/>
        <end position="81"/>
    </location>
</feature>
<evidence type="ECO:0000256" key="4">
    <source>
        <dbReference type="ARBA" id="ARBA00022989"/>
    </source>
</evidence>
<evidence type="ECO:0000256" key="5">
    <source>
        <dbReference type="ARBA" id="ARBA00023136"/>
    </source>
</evidence>
<keyword evidence="5 6" id="KW-0472">Membrane</keyword>
<keyword evidence="4 6" id="KW-1133">Transmembrane helix</keyword>
<evidence type="ECO:0000256" key="1">
    <source>
        <dbReference type="ARBA" id="ARBA00004651"/>
    </source>
</evidence>
<dbReference type="InterPro" id="IPR001851">
    <property type="entry name" value="ABC_transp_permease"/>
</dbReference>
<feature type="transmembrane region" description="Helical" evidence="6">
    <location>
        <begin position="88"/>
        <end position="108"/>
    </location>
</feature>
<feature type="transmembrane region" description="Helical" evidence="6">
    <location>
        <begin position="114"/>
        <end position="138"/>
    </location>
</feature>
<evidence type="ECO:0000256" key="3">
    <source>
        <dbReference type="ARBA" id="ARBA00022692"/>
    </source>
</evidence>
<organism evidence="7 8">
    <name type="scientific">Dethiosulfovibrio salsuginis</name>
    <dbReference type="NCBI Taxonomy" id="561720"/>
    <lineage>
        <taxon>Bacteria</taxon>
        <taxon>Thermotogati</taxon>
        <taxon>Synergistota</taxon>
        <taxon>Synergistia</taxon>
        <taxon>Synergistales</taxon>
        <taxon>Dethiosulfovibrionaceae</taxon>
        <taxon>Dethiosulfovibrio</taxon>
    </lineage>
</organism>
<dbReference type="STRING" id="561720.SAMN06275492_13018"/>
<dbReference type="PANTHER" id="PTHR47089">
    <property type="entry name" value="ABC TRANSPORTER, PERMEASE PROTEIN"/>
    <property type="match status" value="1"/>
</dbReference>
<sequence>MRLKAQKRLNQPLWLEIAIPVGGLIMAILTSGVFLMLMGVSPVEAYMEIYYSAFGDSYGLSECMVKAIPLAMAAIAVMLSFKMLIWNIGAEGQIFMGAIAAAAAARYFPSDNHVFMLFSMGSMAIVAGGLWAAFAGYLRARWNVNEIITTLMMNYIAIHLMDYFVYGPWRDPASLGFPMTAPFPQSARLAVMGWGRVHSGIILAAILVFIAWWIFKMTRWGYEIRVIGENPQAATFAGIDYVKNVVVVMFISGAIAGLAGMTEVAGLQGRLQHGFSGGFGYTAIIVAWLSRLNPIAIALVSFLMGGLLVGGESLQIVMGLPIASTLVVQGCILFFILAGEFFRRYRIVISKGDI</sequence>
<accession>A0A1X7KK40</accession>
<dbReference type="RefSeq" id="WP_085545245.1">
    <property type="nucleotide sequence ID" value="NZ_FXBB01000030.1"/>
</dbReference>
<feature type="transmembrane region" description="Helical" evidence="6">
    <location>
        <begin position="150"/>
        <end position="169"/>
    </location>
</feature>
<proteinExistence type="predicted"/>
<comment type="subcellular location">
    <subcellularLocation>
        <location evidence="1">Cell membrane</location>
        <topology evidence="1">Multi-pass membrane protein</topology>
    </subcellularLocation>
</comment>
<dbReference type="PANTHER" id="PTHR47089:SF1">
    <property type="entry name" value="GUANOSINE ABC TRANSPORTER PERMEASE PROTEIN NUPP"/>
    <property type="match status" value="1"/>
</dbReference>
<feature type="transmembrane region" description="Helical" evidence="6">
    <location>
        <begin position="12"/>
        <end position="38"/>
    </location>
</feature>
<dbReference type="EMBL" id="FXBB01000030">
    <property type="protein sequence ID" value="SMG41762.1"/>
    <property type="molecule type" value="Genomic_DNA"/>
</dbReference>
<keyword evidence="2" id="KW-1003">Cell membrane</keyword>